<feature type="transmembrane region" description="Helical" evidence="2">
    <location>
        <begin position="12"/>
        <end position="30"/>
    </location>
</feature>
<evidence type="ECO:0000313" key="4">
    <source>
        <dbReference type="Proteomes" id="UP000482155"/>
    </source>
</evidence>
<evidence type="ECO:0000313" key="3">
    <source>
        <dbReference type="EMBL" id="NEX64454.1"/>
    </source>
</evidence>
<keyword evidence="4" id="KW-1185">Reference proteome</keyword>
<sequence>MTLKKQRGISLFWSAVAVGVFTLACMAALMSMRHERNYFMEAWKGVGKSEAAQAIQKTGAAAGGAIQQQAGAKDGAMRKCLVDGKVTYSNVECEARGEVVKIRDTAGFEAPKLPPAPAPQGEGAPGLQDRMIEKAAK</sequence>
<comment type="caution">
    <text evidence="3">The sequence shown here is derived from an EMBL/GenBank/DDBJ whole genome shotgun (WGS) entry which is preliminary data.</text>
</comment>
<protein>
    <submittedName>
        <fullName evidence="3">DUF4124 domain-containing protein</fullName>
    </submittedName>
</protein>
<accession>A0A6B3SV02</accession>
<dbReference type="EMBL" id="JAAIVB010000079">
    <property type="protein sequence ID" value="NEX64454.1"/>
    <property type="molecule type" value="Genomic_DNA"/>
</dbReference>
<keyword evidence="2" id="KW-0812">Transmembrane</keyword>
<keyword evidence="2" id="KW-0472">Membrane</keyword>
<dbReference type="RefSeq" id="WP_163968381.1">
    <property type="nucleotide sequence ID" value="NZ_JAAIVB010000079.1"/>
</dbReference>
<organism evidence="3 4">
    <name type="scientific">Noviherbaspirillum galbum</name>
    <dbReference type="NCBI Taxonomy" id="2709383"/>
    <lineage>
        <taxon>Bacteria</taxon>
        <taxon>Pseudomonadati</taxon>
        <taxon>Pseudomonadota</taxon>
        <taxon>Betaproteobacteria</taxon>
        <taxon>Burkholderiales</taxon>
        <taxon>Oxalobacteraceae</taxon>
        <taxon>Noviherbaspirillum</taxon>
    </lineage>
</organism>
<dbReference type="AlphaFoldDB" id="A0A6B3SV02"/>
<feature type="region of interest" description="Disordered" evidence="1">
    <location>
        <begin position="106"/>
        <end position="137"/>
    </location>
</feature>
<dbReference type="PROSITE" id="PS51257">
    <property type="entry name" value="PROKAR_LIPOPROTEIN"/>
    <property type="match status" value="1"/>
</dbReference>
<reference evidence="3 4" key="1">
    <citation type="submission" date="2020-02" db="EMBL/GenBank/DDBJ databases">
        <authorList>
            <person name="Kim M.K."/>
        </authorList>
    </citation>
    <scope>NUCLEOTIDE SEQUENCE [LARGE SCALE GENOMIC DNA]</scope>
    <source>
        <strain evidence="3 4">17J57-3</strain>
    </source>
</reference>
<gene>
    <name evidence="3" type="ORF">G3574_25515</name>
</gene>
<dbReference type="Proteomes" id="UP000482155">
    <property type="component" value="Unassembled WGS sequence"/>
</dbReference>
<keyword evidence="2" id="KW-1133">Transmembrane helix</keyword>
<proteinExistence type="predicted"/>
<evidence type="ECO:0000256" key="2">
    <source>
        <dbReference type="SAM" id="Phobius"/>
    </source>
</evidence>
<evidence type="ECO:0000256" key="1">
    <source>
        <dbReference type="SAM" id="MobiDB-lite"/>
    </source>
</evidence>
<name>A0A6B3SV02_9BURK</name>